<evidence type="ECO:0000313" key="1">
    <source>
        <dbReference type="EMBL" id="OGZ88591.1"/>
    </source>
</evidence>
<protein>
    <submittedName>
        <fullName evidence="1">Uncharacterized protein</fullName>
    </submittedName>
</protein>
<organism evidence="1 2">
    <name type="scientific">Candidatus Staskawiczbacteria bacterium RIFOXYD1_FULL_32_13</name>
    <dbReference type="NCBI Taxonomy" id="1802234"/>
    <lineage>
        <taxon>Bacteria</taxon>
        <taxon>Candidatus Staskawicziibacteriota</taxon>
    </lineage>
</organism>
<name>A0A1G2JQ69_9BACT</name>
<dbReference type="EMBL" id="MHPU01000019">
    <property type="protein sequence ID" value="OGZ88591.1"/>
    <property type="molecule type" value="Genomic_DNA"/>
</dbReference>
<proteinExistence type="predicted"/>
<dbReference type="Proteomes" id="UP000178935">
    <property type="component" value="Unassembled WGS sequence"/>
</dbReference>
<accession>A0A1G2JQ69</accession>
<evidence type="ECO:0000313" key="2">
    <source>
        <dbReference type="Proteomes" id="UP000178935"/>
    </source>
</evidence>
<sequence length="165" mass="19682">MKENFIKNEIFILTIMGAFGHNKIYINGITEENKVKFRESLKQLLMEIENKYKNSIGEKEHLNILDKIRKNIETQNKNILNGKTISFGTVQKLLNLYLKYLWCIDIICEPPHCPIDKIILNKLKDYKTSWTKMNKDDYIRAIKKINFVRGKESIAQWELREFSRR</sequence>
<reference evidence="1 2" key="1">
    <citation type="journal article" date="2016" name="Nat. Commun.">
        <title>Thousands of microbial genomes shed light on interconnected biogeochemical processes in an aquifer system.</title>
        <authorList>
            <person name="Anantharaman K."/>
            <person name="Brown C.T."/>
            <person name="Hug L.A."/>
            <person name="Sharon I."/>
            <person name="Castelle C.J."/>
            <person name="Probst A.J."/>
            <person name="Thomas B.C."/>
            <person name="Singh A."/>
            <person name="Wilkins M.J."/>
            <person name="Karaoz U."/>
            <person name="Brodie E.L."/>
            <person name="Williams K.H."/>
            <person name="Hubbard S.S."/>
            <person name="Banfield J.F."/>
        </authorList>
    </citation>
    <scope>NUCLEOTIDE SEQUENCE [LARGE SCALE GENOMIC DNA]</scope>
</reference>
<dbReference type="AlphaFoldDB" id="A0A1G2JQ69"/>
<comment type="caution">
    <text evidence="1">The sequence shown here is derived from an EMBL/GenBank/DDBJ whole genome shotgun (WGS) entry which is preliminary data.</text>
</comment>
<gene>
    <name evidence="1" type="ORF">A2561_05140</name>
</gene>